<dbReference type="RefSeq" id="WP_064882244.1">
    <property type="nucleotide sequence ID" value="NZ_LZSX01000073.1"/>
</dbReference>
<feature type="chain" id="PRO_5008300069" evidence="1">
    <location>
        <begin position="29"/>
        <end position="222"/>
    </location>
</feature>
<dbReference type="InterPro" id="IPR009003">
    <property type="entry name" value="Peptidase_S1_PA"/>
</dbReference>
<dbReference type="EMBL" id="LZSX01000073">
    <property type="protein sequence ID" value="OBB82009.1"/>
    <property type="molecule type" value="Genomic_DNA"/>
</dbReference>
<dbReference type="AlphaFoldDB" id="A0A1A0VFL8"/>
<organism evidence="2 3">
    <name type="scientific">Mycobacterium colombiense</name>
    <dbReference type="NCBI Taxonomy" id="339268"/>
    <lineage>
        <taxon>Bacteria</taxon>
        <taxon>Bacillati</taxon>
        <taxon>Actinomycetota</taxon>
        <taxon>Actinomycetes</taxon>
        <taxon>Mycobacteriales</taxon>
        <taxon>Mycobacteriaceae</taxon>
        <taxon>Mycobacterium</taxon>
        <taxon>Mycobacterium avium complex (MAC)</taxon>
    </lineage>
</organism>
<protein>
    <submittedName>
        <fullName evidence="2">Trypsin</fullName>
    </submittedName>
</protein>
<keyword evidence="1" id="KW-0732">Signal</keyword>
<gene>
    <name evidence="2" type="ORF">A5760_13700</name>
</gene>
<comment type="caution">
    <text evidence="2">The sequence shown here is derived from an EMBL/GenBank/DDBJ whole genome shotgun (WGS) entry which is preliminary data.</text>
</comment>
<evidence type="ECO:0000313" key="3">
    <source>
        <dbReference type="Proteomes" id="UP000091914"/>
    </source>
</evidence>
<evidence type="ECO:0000256" key="1">
    <source>
        <dbReference type="SAM" id="SignalP"/>
    </source>
</evidence>
<name>A0A1A0VFL8_9MYCO</name>
<dbReference type="CDD" id="cd21112">
    <property type="entry name" value="alphaLP-like"/>
    <property type="match status" value="1"/>
</dbReference>
<reference evidence="2 3" key="1">
    <citation type="submission" date="2016-06" db="EMBL/GenBank/DDBJ databases">
        <authorList>
            <person name="Kjaerup R.B."/>
            <person name="Dalgaard T.S."/>
            <person name="Juul-Madsen H.R."/>
        </authorList>
    </citation>
    <scope>NUCLEOTIDE SEQUENCE [LARGE SCALE GENOMIC DNA]</scope>
    <source>
        <strain evidence="2 3">852002-51834_SCH5396731</strain>
    </source>
</reference>
<dbReference type="InterPro" id="IPR043504">
    <property type="entry name" value="Peptidase_S1_PA_chymotrypsin"/>
</dbReference>
<dbReference type="OrthoDB" id="4773429at2"/>
<proteinExistence type="predicted"/>
<dbReference type="SUPFAM" id="SSF50494">
    <property type="entry name" value="Trypsin-like serine proteases"/>
    <property type="match status" value="1"/>
</dbReference>
<sequence length="222" mass="22994">MTIRWLRGLGFLGAVMVAATAVAKTALAAPPPALPSPPPSPGIGVDHESGRCTAGFAAQGSDGSYYLMTSGHCDSHDGTEWTYGNDAPLGRISASEHDGDKRDAAIIRLEPSVGMPVGDVGGRYQVRDVLSRQQIQVGMPFCKIGAVTGETCGVVKGINGDVVEASVFSLDGDSGSPGFVMNPDGTVSAVGLLMSSPDGDDYTTYFMLINPLLGKWGLHVLP</sequence>
<dbReference type="Proteomes" id="UP000091914">
    <property type="component" value="Unassembled WGS sequence"/>
</dbReference>
<accession>A0A1A0VFL8</accession>
<dbReference type="Gene3D" id="2.40.10.10">
    <property type="entry name" value="Trypsin-like serine proteases"/>
    <property type="match status" value="2"/>
</dbReference>
<evidence type="ECO:0000313" key="2">
    <source>
        <dbReference type="EMBL" id="OBB82009.1"/>
    </source>
</evidence>
<feature type="signal peptide" evidence="1">
    <location>
        <begin position="1"/>
        <end position="28"/>
    </location>
</feature>